<proteinExistence type="predicted"/>
<dbReference type="AlphaFoldDB" id="A0A1I7XD97"/>
<name>A0A1I7XD97_HETBA</name>
<organism evidence="1 2">
    <name type="scientific">Heterorhabditis bacteriophora</name>
    <name type="common">Entomopathogenic nematode worm</name>
    <dbReference type="NCBI Taxonomy" id="37862"/>
    <lineage>
        <taxon>Eukaryota</taxon>
        <taxon>Metazoa</taxon>
        <taxon>Ecdysozoa</taxon>
        <taxon>Nematoda</taxon>
        <taxon>Chromadorea</taxon>
        <taxon>Rhabditida</taxon>
        <taxon>Rhabditina</taxon>
        <taxon>Rhabditomorpha</taxon>
        <taxon>Strongyloidea</taxon>
        <taxon>Heterorhabditidae</taxon>
        <taxon>Heterorhabditis</taxon>
    </lineage>
</organism>
<evidence type="ECO:0000313" key="2">
    <source>
        <dbReference type="WBParaSite" id="Hba_15513"/>
    </source>
</evidence>
<protein>
    <submittedName>
        <fullName evidence="2">DHC_N1 domain-containing protein</fullName>
    </submittedName>
</protein>
<keyword evidence="1" id="KW-1185">Reference proteome</keyword>
<reference evidence="2" key="1">
    <citation type="submission" date="2016-11" db="UniProtKB">
        <authorList>
            <consortium name="WormBaseParasite"/>
        </authorList>
    </citation>
    <scope>IDENTIFICATION</scope>
</reference>
<sequence length="65" mass="7631">MDIPLRSTVNVMKDILEMTALFRILFEEIVPEIINLCSRHFPLKAQYIKLSDQGYIQQHSQLIDL</sequence>
<evidence type="ECO:0000313" key="1">
    <source>
        <dbReference type="Proteomes" id="UP000095283"/>
    </source>
</evidence>
<dbReference type="WBParaSite" id="Hba_15513">
    <property type="protein sequence ID" value="Hba_15513"/>
    <property type="gene ID" value="Hba_15513"/>
</dbReference>
<dbReference type="Proteomes" id="UP000095283">
    <property type="component" value="Unplaced"/>
</dbReference>
<accession>A0A1I7XD97</accession>